<dbReference type="PANTHER" id="PTHR18934">
    <property type="entry name" value="ATP-DEPENDENT RNA HELICASE"/>
    <property type="match status" value="1"/>
</dbReference>
<feature type="compositionally biased region" description="Polar residues" evidence="5">
    <location>
        <begin position="775"/>
        <end position="787"/>
    </location>
</feature>
<protein>
    <submittedName>
        <fullName evidence="8">DEAQ-box RNA dependent ATPase 1</fullName>
    </submittedName>
</protein>
<evidence type="ECO:0000256" key="1">
    <source>
        <dbReference type="ARBA" id="ARBA00004123"/>
    </source>
</evidence>
<proteinExistence type="predicted"/>
<keyword evidence="2" id="KW-0547">Nucleotide-binding</keyword>
<keyword evidence="9" id="KW-1185">Reference proteome</keyword>
<feature type="region of interest" description="Disordered" evidence="5">
    <location>
        <begin position="751"/>
        <end position="787"/>
    </location>
</feature>
<evidence type="ECO:0000259" key="6">
    <source>
        <dbReference type="PROSITE" id="PS51192"/>
    </source>
</evidence>
<dbReference type="FunFam" id="3.40.50.300:FF:003728">
    <property type="entry name" value="DEAQ box RNA-dependent ATPase 1"/>
    <property type="match status" value="1"/>
</dbReference>
<dbReference type="CDD" id="cd18791">
    <property type="entry name" value="SF2_C_RHA"/>
    <property type="match status" value="1"/>
</dbReference>
<feature type="compositionally biased region" description="Polar residues" evidence="5">
    <location>
        <begin position="1"/>
        <end position="15"/>
    </location>
</feature>
<dbReference type="GO" id="GO:0003723">
    <property type="term" value="F:RNA binding"/>
    <property type="evidence" value="ECO:0007669"/>
    <property type="project" value="TreeGrafter"/>
</dbReference>
<dbReference type="FunFam" id="1.20.120.1080:FF:000010">
    <property type="entry name" value="ATP-dependent RNA helicase DQX1 isoform X1"/>
    <property type="match status" value="1"/>
</dbReference>
<evidence type="ECO:0000256" key="5">
    <source>
        <dbReference type="SAM" id="MobiDB-lite"/>
    </source>
</evidence>
<dbReference type="Proteomes" id="UP000472265">
    <property type="component" value="Chromosome 12"/>
</dbReference>
<reference evidence="8" key="1">
    <citation type="submission" date="2021-04" db="EMBL/GenBank/DDBJ databases">
        <authorList>
            <consortium name="Wellcome Sanger Institute Data Sharing"/>
        </authorList>
    </citation>
    <scope>NUCLEOTIDE SEQUENCE [LARGE SCALE GENOMIC DNA]</scope>
</reference>
<organism evidence="8 9">
    <name type="scientific">Sparus aurata</name>
    <name type="common">Gilthead sea bream</name>
    <dbReference type="NCBI Taxonomy" id="8175"/>
    <lineage>
        <taxon>Eukaryota</taxon>
        <taxon>Metazoa</taxon>
        <taxon>Chordata</taxon>
        <taxon>Craniata</taxon>
        <taxon>Vertebrata</taxon>
        <taxon>Euteleostomi</taxon>
        <taxon>Actinopterygii</taxon>
        <taxon>Neopterygii</taxon>
        <taxon>Teleostei</taxon>
        <taxon>Neoteleostei</taxon>
        <taxon>Acanthomorphata</taxon>
        <taxon>Eupercaria</taxon>
        <taxon>Spariformes</taxon>
        <taxon>Sparidae</taxon>
        <taxon>Sparus</taxon>
    </lineage>
</organism>
<dbReference type="SMART" id="SM00847">
    <property type="entry name" value="HA2"/>
    <property type="match status" value="1"/>
</dbReference>
<feature type="region of interest" description="Disordered" evidence="5">
    <location>
        <begin position="1"/>
        <end position="55"/>
    </location>
</feature>
<dbReference type="GeneTree" id="ENSGT00940000159579"/>
<reference evidence="8" key="3">
    <citation type="submission" date="2025-09" db="UniProtKB">
        <authorList>
            <consortium name="Ensembl"/>
        </authorList>
    </citation>
    <scope>IDENTIFICATION</scope>
</reference>
<dbReference type="InterPro" id="IPR001650">
    <property type="entry name" value="Helicase_C-like"/>
</dbReference>
<evidence type="ECO:0000256" key="3">
    <source>
        <dbReference type="ARBA" id="ARBA00022840"/>
    </source>
</evidence>
<gene>
    <name evidence="8" type="primary">DQX1</name>
    <name evidence="8" type="synonym">dqx1</name>
</gene>
<dbReference type="GO" id="GO:0005681">
    <property type="term" value="C:spliceosomal complex"/>
    <property type="evidence" value="ECO:0007669"/>
    <property type="project" value="TreeGrafter"/>
</dbReference>
<keyword evidence="4" id="KW-0539">Nucleus</keyword>
<feature type="compositionally biased region" description="Acidic residues" evidence="5">
    <location>
        <begin position="36"/>
        <end position="49"/>
    </location>
</feature>
<dbReference type="InterPro" id="IPR011709">
    <property type="entry name" value="DEAD-box_helicase_OB_fold"/>
</dbReference>
<dbReference type="FunFam" id="3.40.50.300:FF:001049">
    <property type="entry name" value="ATP-dependent RNA helicase DQX1 isoform X1"/>
    <property type="match status" value="1"/>
</dbReference>
<dbReference type="Pfam" id="PF04408">
    <property type="entry name" value="WHD_HA2"/>
    <property type="match status" value="1"/>
</dbReference>
<dbReference type="InterPro" id="IPR007502">
    <property type="entry name" value="Helicase-assoc_dom"/>
</dbReference>
<evidence type="ECO:0000256" key="4">
    <source>
        <dbReference type="ARBA" id="ARBA00023242"/>
    </source>
</evidence>
<keyword evidence="3" id="KW-0067">ATP-binding</keyword>
<evidence type="ECO:0000256" key="2">
    <source>
        <dbReference type="ARBA" id="ARBA00022741"/>
    </source>
</evidence>
<sequence>MSSSPAKHSSTSLSPGSRVPPTTDLDSLSLSSLSGDFDDDGGGEEEGMGDLEVNPYDGLPFSSRYYSLLEDRQKLPVWRLRQSLLEHLESHNMVLLSAPSGAGKSTQLPQWCVEYALSYEFSQGLVCCSQPYSVAAVSLSIRVADEMDLSLGMEVGYRVSHDDSCTPDTLLRFVSDTLLLEEMMSDPLLHQYGVVVLDELQERTVPTDVLLGLLCDVCRQRPDNFRVVLLTHPTLAPRLSAFLGPSVPHLSLDSLVETLYRELSSGKEPVAAASHMVLDLHRRGEEGDVMVFLASAQETEECVALLEKECVALSPQLGPLRILPLHAGLDGQTQRVYESDPDASTLRKSDGSEDVDSSVLGAGGAGVKRKVIITDSLAEASFSLPAVRYVIDTGRQLKTVYNPQIRANSQALSTISKHQADMRTERVNSHLPGLCLRLYPQSLYEEGMGEAHCPGVVEENLSHLVLLLKRLDIADMGQCKFLDRPAPEALMQALEDLDYLAALDDDGNLSEVGIIMSELPLEPSLAKALIASCEYDCVDELLTIAAMLTAPSCFVTAEAGREEAAVTHWRPLMHTEGDHMTLINIYNAFIEHNQDEAWCMTNFLSHTSLRLALVIRAELLEVMQRIELPVSPPAFGCQDNCTNIKRALISGFFLKVAHDVDGSGNYLLLTHRHVAHLHPFSSYLCRQPCPDPPSWVLYHEFTISRDNCIRIASEVHPQMLVELAPQYYLGNLPSSDGKELLMELRQNLEPHSYEQDGVSDEHGRTHRDTEGMGETHNQSSTELCVVQ</sequence>
<accession>A0A671YGF4</accession>
<dbReference type="InterPro" id="IPR027417">
    <property type="entry name" value="P-loop_NTPase"/>
</dbReference>
<dbReference type="PANTHER" id="PTHR18934:SF108">
    <property type="entry name" value="ATP-DEPENDENT RNA HELICASE DQX1"/>
    <property type="match status" value="1"/>
</dbReference>
<dbReference type="Pfam" id="PF07717">
    <property type="entry name" value="OB_NTP_bind"/>
    <property type="match status" value="1"/>
</dbReference>
<dbReference type="Pfam" id="PF21010">
    <property type="entry name" value="HA2_C"/>
    <property type="match status" value="1"/>
</dbReference>
<evidence type="ECO:0000313" key="8">
    <source>
        <dbReference type="Ensembl" id="ENSSAUP00010060447.1"/>
    </source>
</evidence>
<dbReference type="Gene3D" id="1.20.120.1080">
    <property type="match status" value="1"/>
</dbReference>
<dbReference type="GO" id="GO:0004386">
    <property type="term" value="F:helicase activity"/>
    <property type="evidence" value="ECO:0007669"/>
    <property type="project" value="TreeGrafter"/>
</dbReference>
<comment type="subcellular location">
    <subcellularLocation>
        <location evidence="1">Nucleus</location>
    </subcellularLocation>
</comment>
<dbReference type="PROSITE" id="PS51192">
    <property type="entry name" value="HELICASE_ATP_BIND_1"/>
    <property type="match status" value="1"/>
</dbReference>
<evidence type="ECO:0000259" key="7">
    <source>
        <dbReference type="PROSITE" id="PS51194"/>
    </source>
</evidence>
<feature type="compositionally biased region" description="Basic and acidic residues" evidence="5">
    <location>
        <begin position="751"/>
        <end position="770"/>
    </location>
</feature>
<dbReference type="PROSITE" id="PS51194">
    <property type="entry name" value="HELICASE_CTER"/>
    <property type="match status" value="1"/>
</dbReference>
<dbReference type="InterPro" id="IPR014001">
    <property type="entry name" value="Helicase_ATP-bd"/>
</dbReference>
<feature type="compositionally biased region" description="Low complexity" evidence="5">
    <location>
        <begin position="24"/>
        <end position="35"/>
    </location>
</feature>
<name>A0A671YGF4_SPAAU</name>
<reference evidence="8" key="2">
    <citation type="submission" date="2025-08" db="UniProtKB">
        <authorList>
            <consortium name="Ensembl"/>
        </authorList>
    </citation>
    <scope>IDENTIFICATION</scope>
</reference>
<dbReference type="Gene3D" id="3.40.50.300">
    <property type="entry name" value="P-loop containing nucleotide triphosphate hydrolases"/>
    <property type="match status" value="2"/>
</dbReference>
<evidence type="ECO:0000313" key="9">
    <source>
        <dbReference type="Proteomes" id="UP000472265"/>
    </source>
</evidence>
<dbReference type="AlphaFoldDB" id="A0A671YGF4"/>
<feature type="domain" description="Helicase C-terminal" evidence="7">
    <location>
        <begin position="276"/>
        <end position="472"/>
    </location>
</feature>
<feature type="region of interest" description="Disordered" evidence="5">
    <location>
        <begin position="338"/>
        <end position="357"/>
    </location>
</feature>
<feature type="domain" description="Helicase ATP-binding" evidence="6">
    <location>
        <begin position="85"/>
        <end position="231"/>
    </location>
</feature>
<dbReference type="InterPro" id="IPR048333">
    <property type="entry name" value="HA2_WH"/>
</dbReference>
<dbReference type="GO" id="GO:0005524">
    <property type="term" value="F:ATP binding"/>
    <property type="evidence" value="ECO:0007669"/>
    <property type="project" value="UniProtKB-KW"/>
</dbReference>
<dbReference type="Ensembl" id="ENSSAUT00010063385.1">
    <property type="protein sequence ID" value="ENSSAUP00010060447.1"/>
    <property type="gene ID" value="ENSSAUG00010024484.1"/>
</dbReference>
<dbReference type="SUPFAM" id="SSF52540">
    <property type="entry name" value="P-loop containing nucleoside triphosphate hydrolases"/>
    <property type="match status" value="1"/>
</dbReference>